<dbReference type="EMBL" id="QPFP01000163">
    <property type="protein sequence ID" value="TEB19920.1"/>
    <property type="molecule type" value="Genomic_DNA"/>
</dbReference>
<dbReference type="AlphaFoldDB" id="A0A4Y7SEN7"/>
<comment type="caution">
    <text evidence="2">The sequence shown here is derived from an EMBL/GenBank/DDBJ whole genome shotgun (WGS) entry which is preliminary data.</text>
</comment>
<reference evidence="2 3" key="1">
    <citation type="journal article" date="2019" name="Nat. Ecol. Evol.">
        <title>Megaphylogeny resolves global patterns of mushroom evolution.</title>
        <authorList>
            <person name="Varga T."/>
            <person name="Krizsan K."/>
            <person name="Foldi C."/>
            <person name="Dima B."/>
            <person name="Sanchez-Garcia M."/>
            <person name="Sanchez-Ramirez S."/>
            <person name="Szollosi G.J."/>
            <person name="Szarkandi J.G."/>
            <person name="Papp V."/>
            <person name="Albert L."/>
            <person name="Andreopoulos W."/>
            <person name="Angelini C."/>
            <person name="Antonin V."/>
            <person name="Barry K.W."/>
            <person name="Bougher N.L."/>
            <person name="Buchanan P."/>
            <person name="Buyck B."/>
            <person name="Bense V."/>
            <person name="Catcheside P."/>
            <person name="Chovatia M."/>
            <person name="Cooper J."/>
            <person name="Damon W."/>
            <person name="Desjardin D."/>
            <person name="Finy P."/>
            <person name="Geml J."/>
            <person name="Haridas S."/>
            <person name="Hughes K."/>
            <person name="Justo A."/>
            <person name="Karasinski D."/>
            <person name="Kautmanova I."/>
            <person name="Kiss B."/>
            <person name="Kocsube S."/>
            <person name="Kotiranta H."/>
            <person name="LaButti K.M."/>
            <person name="Lechner B.E."/>
            <person name="Liimatainen K."/>
            <person name="Lipzen A."/>
            <person name="Lukacs Z."/>
            <person name="Mihaltcheva S."/>
            <person name="Morgado L.N."/>
            <person name="Niskanen T."/>
            <person name="Noordeloos M.E."/>
            <person name="Ohm R.A."/>
            <person name="Ortiz-Santana B."/>
            <person name="Ovrebo C."/>
            <person name="Racz N."/>
            <person name="Riley R."/>
            <person name="Savchenko A."/>
            <person name="Shiryaev A."/>
            <person name="Soop K."/>
            <person name="Spirin V."/>
            <person name="Szebenyi C."/>
            <person name="Tomsovsky M."/>
            <person name="Tulloss R.E."/>
            <person name="Uehling J."/>
            <person name="Grigoriev I.V."/>
            <person name="Vagvolgyi C."/>
            <person name="Papp T."/>
            <person name="Martin F.M."/>
            <person name="Miettinen O."/>
            <person name="Hibbett D.S."/>
            <person name="Nagy L.G."/>
        </authorList>
    </citation>
    <scope>NUCLEOTIDE SEQUENCE [LARGE SCALE GENOMIC DNA]</scope>
    <source>
        <strain evidence="2 3">FP101781</strain>
    </source>
</reference>
<accession>A0A4Y7SEN7</accession>
<feature type="region of interest" description="Disordered" evidence="1">
    <location>
        <begin position="133"/>
        <end position="162"/>
    </location>
</feature>
<evidence type="ECO:0000313" key="2">
    <source>
        <dbReference type="EMBL" id="TEB19920.1"/>
    </source>
</evidence>
<sequence>MRMATEMDVVRFGCDKIPAIAILTCDSKGTFASPTLGFLPPPSGFRPVPFPSLRCLEVQQGPPSCILGPTAPSVPACLVLVLRLPPRSRSAHVLIFQPSTIPPLAHRSHTTLLPQHPLIHLPGRYRRALTLTTPASAPRARVRGHPPPEALHEKQKATSKTNHQWQNECDGLHWSLPNGTMKSTGLAHPLILRAAWQIRRSIRGRREDRAQAHRPCSSEEKTDADINDTPPGRCSPCPPCPV</sequence>
<feature type="region of interest" description="Disordered" evidence="1">
    <location>
        <begin position="204"/>
        <end position="242"/>
    </location>
</feature>
<feature type="compositionally biased region" description="Basic and acidic residues" evidence="1">
    <location>
        <begin position="204"/>
        <end position="224"/>
    </location>
</feature>
<protein>
    <submittedName>
        <fullName evidence="2">Uncharacterized protein</fullName>
    </submittedName>
</protein>
<gene>
    <name evidence="2" type="ORF">FA13DRAFT_299778</name>
</gene>
<dbReference type="Proteomes" id="UP000298030">
    <property type="component" value="Unassembled WGS sequence"/>
</dbReference>
<keyword evidence="3" id="KW-1185">Reference proteome</keyword>
<name>A0A4Y7SEN7_COPMI</name>
<evidence type="ECO:0000256" key="1">
    <source>
        <dbReference type="SAM" id="MobiDB-lite"/>
    </source>
</evidence>
<evidence type="ECO:0000313" key="3">
    <source>
        <dbReference type="Proteomes" id="UP000298030"/>
    </source>
</evidence>
<organism evidence="2 3">
    <name type="scientific">Coprinellus micaceus</name>
    <name type="common">Glistening ink-cap mushroom</name>
    <name type="synonym">Coprinus micaceus</name>
    <dbReference type="NCBI Taxonomy" id="71717"/>
    <lineage>
        <taxon>Eukaryota</taxon>
        <taxon>Fungi</taxon>
        <taxon>Dikarya</taxon>
        <taxon>Basidiomycota</taxon>
        <taxon>Agaricomycotina</taxon>
        <taxon>Agaricomycetes</taxon>
        <taxon>Agaricomycetidae</taxon>
        <taxon>Agaricales</taxon>
        <taxon>Agaricineae</taxon>
        <taxon>Psathyrellaceae</taxon>
        <taxon>Coprinellus</taxon>
    </lineage>
</organism>
<proteinExistence type="predicted"/>